<evidence type="ECO:0000313" key="2">
    <source>
        <dbReference type="Proteomes" id="UP001500908"/>
    </source>
</evidence>
<keyword evidence="2" id="KW-1185">Reference proteome</keyword>
<proteinExistence type="predicted"/>
<dbReference type="Gene3D" id="3.20.20.210">
    <property type="match status" value="1"/>
</dbReference>
<dbReference type="RefSeq" id="WP_344969160.1">
    <property type="nucleotide sequence ID" value="NZ_BAABDD010000006.1"/>
</dbReference>
<dbReference type="SUPFAM" id="SSF51726">
    <property type="entry name" value="UROD/MetE-like"/>
    <property type="match status" value="1"/>
</dbReference>
<sequence>MGIPSDLEIALFAFGPLGALRRRGAFRDALTREITEIAQWGGDDVVFQLECPVELIMLATVPRWLRPALARLLLRPLMRLVTAAPPGSRFGVHLCMGDLNHRAMRHLRDTGPIVVAARELLRAWPLDRRLEFIHFPLAAGERPAPVAARFYVQLRHLRTAPTSTRLIAGLVHEGQELTDQRTVLRVVETALKRPVDVAPACGLGRRSPEEAAAVLSRAVPLGLRLAPWAGGRVTDAEMD</sequence>
<dbReference type="Proteomes" id="UP001500908">
    <property type="component" value="Unassembled WGS sequence"/>
</dbReference>
<dbReference type="InterPro" id="IPR038071">
    <property type="entry name" value="UROD/MetE-like_sf"/>
</dbReference>
<organism evidence="1 2">
    <name type="scientific">Salinactinospora qingdaonensis</name>
    <dbReference type="NCBI Taxonomy" id="702744"/>
    <lineage>
        <taxon>Bacteria</taxon>
        <taxon>Bacillati</taxon>
        <taxon>Actinomycetota</taxon>
        <taxon>Actinomycetes</taxon>
        <taxon>Streptosporangiales</taxon>
        <taxon>Nocardiopsidaceae</taxon>
        <taxon>Salinactinospora</taxon>
    </lineage>
</organism>
<comment type="caution">
    <text evidence="1">The sequence shown here is derived from an EMBL/GenBank/DDBJ whole genome shotgun (WGS) entry which is preliminary data.</text>
</comment>
<gene>
    <name evidence="1" type="ORF">GCM10022402_16480</name>
</gene>
<evidence type="ECO:0000313" key="1">
    <source>
        <dbReference type="EMBL" id="GAA3737169.1"/>
    </source>
</evidence>
<dbReference type="EMBL" id="BAABDD010000006">
    <property type="protein sequence ID" value="GAA3737169.1"/>
    <property type="molecule type" value="Genomic_DNA"/>
</dbReference>
<name>A0ABP7FE43_9ACTN</name>
<protein>
    <submittedName>
        <fullName evidence="1">Uncharacterized protein</fullName>
    </submittedName>
</protein>
<reference evidence="2" key="1">
    <citation type="journal article" date="2019" name="Int. J. Syst. Evol. Microbiol.">
        <title>The Global Catalogue of Microorganisms (GCM) 10K type strain sequencing project: providing services to taxonomists for standard genome sequencing and annotation.</title>
        <authorList>
            <consortium name="The Broad Institute Genomics Platform"/>
            <consortium name="The Broad Institute Genome Sequencing Center for Infectious Disease"/>
            <person name="Wu L."/>
            <person name="Ma J."/>
        </authorList>
    </citation>
    <scope>NUCLEOTIDE SEQUENCE [LARGE SCALE GENOMIC DNA]</scope>
    <source>
        <strain evidence="2">JCM 17137</strain>
    </source>
</reference>
<accession>A0ABP7FE43</accession>